<evidence type="ECO:0000313" key="5">
    <source>
        <dbReference type="Proteomes" id="UP000003505"/>
    </source>
</evidence>
<dbReference type="Proteomes" id="UP000003505">
    <property type="component" value="Unassembled WGS sequence"/>
</dbReference>
<keyword evidence="2" id="KW-0472">Membrane</keyword>
<reference evidence="4 5" key="1">
    <citation type="submission" date="2009-09" db="EMBL/GenBank/DDBJ databases">
        <authorList>
            <person name="Weinstock G."/>
            <person name="Sodergren E."/>
            <person name="Clifton S."/>
            <person name="Fulton L."/>
            <person name="Fulton B."/>
            <person name="Courtney L."/>
            <person name="Fronick C."/>
            <person name="Harrison M."/>
            <person name="Strong C."/>
            <person name="Farmer C."/>
            <person name="Delahaunty K."/>
            <person name="Markovic C."/>
            <person name="Hall O."/>
            <person name="Minx P."/>
            <person name="Tomlinson C."/>
            <person name="Mitreva M."/>
            <person name="Nelson J."/>
            <person name="Hou S."/>
            <person name="Wollam A."/>
            <person name="Pepin K.H."/>
            <person name="Johnson M."/>
            <person name="Bhonagiri V."/>
            <person name="Nash W.E."/>
            <person name="Warren W."/>
            <person name="Chinwalla A."/>
            <person name="Mardis E.R."/>
            <person name="Wilson R.K."/>
        </authorList>
    </citation>
    <scope>NUCLEOTIDE SEQUENCE [LARGE SCALE GENOMIC DNA]</scope>
    <source>
        <strain evidence="4">ATCC 35185</strain>
        <strain evidence="5">ATCC 35185 / DSM 20758 / VPI D19B-28</strain>
    </source>
</reference>
<protein>
    <submittedName>
        <fullName evidence="4">M protein repeat protein</fullName>
    </submittedName>
</protein>
<evidence type="ECO:0000313" key="4">
    <source>
        <dbReference type="EMBL" id="EEX78512.1"/>
    </source>
</evidence>
<accession>C9LRP6</accession>
<evidence type="ECO:0000256" key="2">
    <source>
        <dbReference type="SAM" id="Phobius"/>
    </source>
</evidence>
<dbReference type="EMBL" id="CP002637">
    <property type="protein sequence ID" value="AEC00845.1"/>
    <property type="molecule type" value="Genomic_DNA"/>
</dbReference>
<keyword evidence="2" id="KW-0812">Transmembrane</keyword>
<feature type="transmembrane region" description="Helical" evidence="2">
    <location>
        <begin position="6"/>
        <end position="25"/>
    </location>
</feature>
<dbReference type="Proteomes" id="UP000011124">
    <property type="component" value="Chromosome"/>
</dbReference>
<sequence>MYGIVLILVLIITGGVIAVIGDRVGTKVGKKRLSLFGLRPRHTSTIVTIVTGFVITTLTFIILAAASENVRTALFGMEQLNRSMRETEEKLKDASAELTAARAEQAAADKALADLKGSVKSLEEEAEKLSAGNRALAEKNDALAKKNAALDGLNQSLTAENDALGAANETLGTENAALATSNAQLSGDKKVLEMRTQELRRGLEIIREGDIVYRAGEVIAAGVIKGGRPEDDVRADVTALAQLASRNVSAHLGKDLPDGEIWVYSPEVDDAVARIAKGPGDMVVRIVAAGNLVRGEAVRAALDLHPNSIVYRQGEFILAQSYRLTGTGGAQASQEVVMDFLKRVNAAASAHGILPDPIRGTVGVIDGEQMYGIVQTLEPLYGMILLSAYARDNTDALGPLRLNIKVEREAE</sequence>
<dbReference type="RefSeq" id="WP_006190710.1">
    <property type="nucleotide sequence ID" value="NC_015437.1"/>
</dbReference>
<dbReference type="STRING" id="546271.Selsp_1892"/>
<dbReference type="eggNOG" id="COG4372">
    <property type="taxonomic scope" value="Bacteria"/>
</dbReference>
<dbReference type="Pfam" id="PF11283">
    <property type="entry name" value="DUF3084"/>
    <property type="match status" value="1"/>
</dbReference>
<dbReference type="AlphaFoldDB" id="C9LRP6"/>
<feature type="coiled-coil region" evidence="1">
    <location>
        <begin position="77"/>
        <end position="156"/>
    </location>
</feature>
<proteinExistence type="predicted"/>
<keyword evidence="1" id="KW-0175">Coiled coil</keyword>
<keyword evidence="6" id="KW-1185">Reference proteome</keyword>
<evidence type="ECO:0000313" key="6">
    <source>
        <dbReference type="Proteomes" id="UP000011124"/>
    </source>
</evidence>
<feature type="transmembrane region" description="Helical" evidence="2">
    <location>
        <begin position="46"/>
        <end position="66"/>
    </location>
</feature>
<keyword evidence="2" id="KW-1133">Transmembrane helix</keyword>
<dbReference type="EMBL" id="ACKP02000002">
    <property type="protein sequence ID" value="EEX78512.1"/>
    <property type="molecule type" value="Genomic_DNA"/>
</dbReference>
<gene>
    <name evidence="3" type="ordered locus">Selsp_1892</name>
    <name evidence="4" type="ORF">SELSPUOL_00113</name>
</gene>
<dbReference type="KEGG" id="ssg:Selsp_1892"/>
<evidence type="ECO:0000256" key="1">
    <source>
        <dbReference type="SAM" id="Coils"/>
    </source>
</evidence>
<organism evidence="4 5">
    <name type="scientific">Selenomonas sputigena (strain ATCC 35185 / DSM 20758 / CCUG 44933 / VPI D19B-28)</name>
    <dbReference type="NCBI Taxonomy" id="546271"/>
    <lineage>
        <taxon>Bacteria</taxon>
        <taxon>Bacillati</taxon>
        <taxon>Bacillota</taxon>
        <taxon>Negativicutes</taxon>
        <taxon>Selenomonadales</taxon>
        <taxon>Selenomonadaceae</taxon>
        <taxon>Selenomonas</taxon>
    </lineage>
</organism>
<evidence type="ECO:0000313" key="3">
    <source>
        <dbReference type="EMBL" id="AEC00845.1"/>
    </source>
</evidence>
<reference evidence="3 6" key="2">
    <citation type="submission" date="2011-04" db="EMBL/GenBank/DDBJ databases">
        <title>The complete genome of Selenomonas sputigena DSM 20758.</title>
        <authorList>
            <consortium name="US DOE Joint Genome Institute (JGI-PGF)"/>
            <person name="Lucas S."/>
            <person name="Copeland A."/>
            <person name="Lapidus A."/>
            <person name="Bruce D."/>
            <person name="Goodwin L."/>
            <person name="Pitluck S."/>
            <person name="Peters L."/>
            <person name="Kyrpides N."/>
            <person name="Mavromatis K."/>
            <person name="Ivanova N."/>
            <person name="Ovchinnikova G."/>
            <person name="Teshima H."/>
            <person name="Detter J.C."/>
            <person name="Tapia R."/>
            <person name="Han C."/>
            <person name="Land M."/>
            <person name="Hauser L."/>
            <person name="Markowitz V."/>
            <person name="Cheng J.-F."/>
            <person name="Hugenholtz P."/>
            <person name="Woyke T."/>
            <person name="Wu D."/>
            <person name="Gronow S."/>
            <person name="Wellnitz S."/>
            <person name="Schneider S."/>
            <person name="Klenk H.-P."/>
            <person name="Eisen J.A."/>
        </authorList>
    </citation>
    <scope>NUCLEOTIDE SEQUENCE [LARGE SCALE GENOMIC DNA]</scope>
    <source>
        <strain evidence="3">ATCC 35185</strain>
        <strain evidence="6">ATCC 35185 / DSM 20758 / VPI D19B-28</strain>
    </source>
</reference>
<dbReference type="OrthoDB" id="9812848at2"/>
<name>C9LRP6_SELS3</name>
<dbReference type="InterPro" id="IPR021435">
    <property type="entry name" value="DUF3084"/>
</dbReference>
<dbReference type="HOGENOM" id="CLU_033222_1_0_9"/>